<dbReference type="Proteomes" id="UP000440578">
    <property type="component" value="Unassembled WGS sequence"/>
</dbReference>
<evidence type="ECO:0000256" key="1">
    <source>
        <dbReference type="ARBA" id="ARBA00004477"/>
    </source>
</evidence>
<evidence type="ECO:0000256" key="10">
    <source>
        <dbReference type="ARBA" id="ARBA00023180"/>
    </source>
</evidence>
<evidence type="ECO:0000256" key="5">
    <source>
        <dbReference type="ARBA" id="ARBA00022679"/>
    </source>
</evidence>
<dbReference type="PANTHER" id="PTHR23071:SF1">
    <property type="entry name" value="GPI ETHANOLAMINE PHOSPHATE TRANSFERASE 3"/>
    <property type="match status" value="1"/>
</dbReference>
<evidence type="ECO:0000256" key="2">
    <source>
        <dbReference type="ARBA" id="ARBA00004687"/>
    </source>
</evidence>
<evidence type="ECO:0000256" key="6">
    <source>
        <dbReference type="ARBA" id="ARBA00022692"/>
    </source>
</evidence>
<proteinExistence type="inferred from homology"/>
<feature type="transmembrane region" description="Helical" evidence="11">
    <location>
        <begin position="652"/>
        <end position="669"/>
    </location>
</feature>
<dbReference type="PANTHER" id="PTHR23071">
    <property type="entry name" value="PHOSPHATIDYLINOSITOL GLYCAN"/>
    <property type="match status" value="1"/>
</dbReference>
<dbReference type="OrthoDB" id="272139at2759"/>
<protein>
    <submittedName>
        <fullName evidence="12">GPI ethanolamine phosphate transferase 3</fullName>
    </submittedName>
</protein>
<feature type="transmembrane region" description="Helical" evidence="11">
    <location>
        <begin position="422"/>
        <end position="441"/>
    </location>
</feature>
<dbReference type="EMBL" id="VIIS01000483">
    <property type="protein sequence ID" value="KAF0308477.1"/>
    <property type="molecule type" value="Genomic_DNA"/>
</dbReference>
<evidence type="ECO:0000256" key="3">
    <source>
        <dbReference type="ARBA" id="ARBA00008695"/>
    </source>
</evidence>
<comment type="caution">
    <text evidence="12">The sequence shown here is derived from an EMBL/GenBank/DDBJ whole genome shotgun (WGS) entry which is preliminary data.</text>
</comment>
<sequence>MPSRTGRAAASRPAVTAPDPCAVPATYRRSVLLIVDALRHDFLVYNESLPAAAAAPHQNKMPHVHALLTERPNHTARYRFVADAPTTTMQRLKGLTTGSLPTFVDVGDNFASYEITEDTWLWQAGAAGGRAVFAGDDTWMQLFPSAFARAAPFPSFDISDLDTVDRGVERELARELPRRDWTLLIGHMLGVDHCGHTFGPDHPQMARKLAEVDLLVRNITHQLDNDTILFVLGDHGMTRTGDHGGDSAAEVDAGLLVVSGRPLPAATAARPDAIPQVDLVPTLSALLGLPIPFSNLGTVRAELLPAALRAPALAANVRQVDAYLRRLEWPQPPGGSGRRCAAAGRRATVLGAQRGVLLVTPLLAAPALAVGWQLDAAAPVLALLLAAAAVTATVGVCALRLRSAVVALVGRRGWPRPGPRGVVASLLLLVHGASFFSNSFTVSEDRVTAFVTVTALLAHLLPVAGGVRVARSLPQLVAAFGGGLLVRLGWLGFACREEQWCLLLVLLAHRAFLRHCGNLNGFSVTELVARWCGWLSAAGLLGCWALQAIEPAAVALLAPAQRRLPVLLALGAAGLALAVLVARPLLVYVRPELAGQRLVTRVFHRLRHQLSGAPGELRVFGLGSAVSAALLTALLACWLPLVLLLGDGRTPAAALGLTLTALAAVLVGADGVTAGGDWSAAVLWAELASFQFFATGHQATFPSIQWDAAGDRTAGWRRRAPCCPASVCSSPRFAGELVAAVTLPLVLCAPHLFKVLTERATGSRGELALLLDPDTTMQRLLSLNMLYYGGQGGQGRRKALRQRPAQAVGLVRILILCCLAAAILRRHLMVWKIFAPKVLFEGASFLVAGAGVLLTHAFMLRVVRHAGGWLEQLASKEIL</sequence>
<dbReference type="InterPro" id="IPR039524">
    <property type="entry name" value="PIGO/GPI13"/>
</dbReference>
<keyword evidence="13" id="KW-1185">Reference proteome</keyword>
<keyword evidence="6 11" id="KW-0812">Transmembrane</keyword>
<evidence type="ECO:0000256" key="8">
    <source>
        <dbReference type="ARBA" id="ARBA00022989"/>
    </source>
</evidence>
<dbReference type="Pfam" id="PF01663">
    <property type="entry name" value="Phosphodiest"/>
    <property type="match status" value="1"/>
</dbReference>
<dbReference type="InterPro" id="IPR017850">
    <property type="entry name" value="Alkaline_phosphatase_core_sf"/>
</dbReference>
<comment type="pathway">
    <text evidence="2">Glycolipid biosynthesis; glycosylphosphatidylinositol-anchor biosynthesis.</text>
</comment>
<dbReference type="GO" id="GO:0006506">
    <property type="term" value="P:GPI anchor biosynthetic process"/>
    <property type="evidence" value="ECO:0007669"/>
    <property type="project" value="UniProtKB-UniPathway"/>
</dbReference>
<dbReference type="InterPro" id="IPR002591">
    <property type="entry name" value="Phosphodiest/P_Trfase"/>
</dbReference>
<gene>
    <name evidence="12" type="primary">PIGO</name>
    <name evidence="12" type="ORF">FJT64_020299</name>
</gene>
<dbReference type="InterPro" id="IPR037675">
    <property type="entry name" value="PIG-O_N"/>
</dbReference>
<keyword evidence="10" id="KW-0325">Glycoprotein</keyword>
<dbReference type="GO" id="GO:0005789">
    <property type="term" value="C:endoplasmic reticulum membrane"/>
    <property type="evidence" value="ECO:0007669"/>
    <property type="project" value="UniProtKB-SubCell"/>
</dbReference>
<dbReference type="Gene3D" id="3.40.720.10">
    <property type="entry name" value="Alkaline Phosphatase, subunit A"/>
    <property type="match status" value="1"/>
</dbReference>
<keyword evidence="7" id="KW-0256">Endoplasmic reticulum</keyword>
<evidence type="ECO:0000256" key="7">
    <source>
        <dbReference type="ARBA" id="ARBA00022824"/>
    </source>
</evidence>
<feature type="transmembrane region" description="Helical" evidence="11">
    <location>
        <begin position="566"/>
        <end position="589"/>
    </location>
</feature>
<feature type="transmembrane region" description="Helical" evidence="11">
    <location>
        <begin position="528"/>
        <end position="546"/>
    </location>
</feature>
<comment type="similarity">
    <text evidence="3">Belongs to the PIGG/PIGN/PIGO family. PIGO subfamily.</text>
</comment>
<feature type="transmembrane region" description="Helical" evidence="11">
    <location>
        <begin position="355"/>
        <end position="374"/>
    </location>
</feature>
<evidence type="ECO:0000313" key="13">
    <source>
        <dbReference type="Proteomes" id="UP000440578"/>
    </source>
</evidence>
<feature type="transmembrane region" description="Helical" evidence="11">
    <location>
        <begin position="844"/>
        <end position="863"/>
    </location>
</feature>
<keyword evidence="5 12" id="KW-0808">Transferase</keyword>
<dbReference type="CDD" id="cd16023">
    <property type="entry name" value="GPI_EPT_3"/>
    <property type="match status" value="1"/>
</dbReference>
<keyword evidence="4" id="KW-0337">GPI-anchor biosynthesis</keyword>
<comment type="subcellular location">
    <subcellularLocation>
        <location evidence="1">Endoplasmic reticulum membrane</location>
        <topology evidence="1">Multi-pass membrane protein</topology>
    </subcellularLocation>
</comment>
<feature type="transmembrane region" description="Helical" evidence="11">
    <location>
        <begin position="805"/>
        <end position="824"/>
    </location>
</feature>
<evidence type="ECO:0000256" key="11">
    <source>
        <dbReference type="SAM" id="Phobius"/>
    </source>
</evidence>
<evidence type="ECO:0000313" key="12">
    <source>
        <dbReference type="EMBL" id="KAF0308477.1"/>
    </source>
</evidence>
<reference evidence="12 13" key="1">
    <citation type="submission" date="2019-07" db="EMBL/GenBank/DDBJ databases">
        <title>Draft genome assembly of a fouling barnacle, Amphibalanus amphitrite (Darwin, 1854): The first reference genome for Thecostraca.</title>
        <authorList>
            <person name="Kim W."/>
        </authorList>
    </citation>
    <scope>NUCLEOTIDE SEQUENCE [LARGE SCALE GENOMIC DNA]</scope>
    <source>
        <strain evidence="12">SNU_AA5</strain>
        <tissue evidence="12">Soma without cirri and trophi</tissue>
    </source>
</reference>
<keyword evidence="8 11" id="KW-1133">Transmembrane helix</keyword>
<feature type="transmembrane region" description="Helical" evidence="11">
    <location>
        <begin position="447"/>
        <end position="464"/>
    </location>
</feature>
<keyword evidence="9 11" id="KW-0472">Membrane</keyword>
<dbReference type="GO" id="GO:0051377">
    <property type="term" value="F:mannose-ethanolamine phosphotransferase activity"/>
    <property type="evidence" value="ECO:0007669"/>
    <property type="project" value="InterPro"/>
</dbReference>
<feature type="transmembrane region" description="Helical" evidence="11">
    <location>
        <begin position="619"/>
        <end position="645"/>
    </location>
</feature>
<feature type="transmembrane region" description="Helical" evidence="11">
    <location>
        <begin position="476"/>
        <end position="493"/>
    </location>
</feature>
<dbReference type="SUPFAM" id="SSF53649">
    <property type="entry name" value="Alkaline phosphatase-like"/>
    <property type="match status" value="1"/>
</dbReference>
<feature type="transmembrane region" description="Helical" evidence="11">
    <location>
        <begin position="380"/>
        <end position="401"/>
    </location>
</feature>
<accession>A0A6A4WM54</accession>
<organism evidence="12 13">
    <name type="scientific">Amphibalanus amphitrite</name>
    <name type="common">Striped barnacle</name>
    <name type="synonym">Balanus amphitrite</name>
    <dbReference type="NCBI Taxonomy" id="1232801"/>
    <lineage>
        <taxon>Eukaryota</taxon>
        <taxon>Metazoa</taxon>
        <taxon>Ecdysozoa</taxon>
        <taxon>Arthropoda</taxon>
        <taxon>Crustacea</taxon>
        <taxon>Multicrustacea</taxon>
        <taxon>Cirripedia</taxon>
        <taxon>Thoracica</taxon>
        <taxon>Thoracicalcarea</taxon>
        <taxon>Balanomorpha</taxon>
        <taxon>Balanoidea</taxon>
        <taxon>Balanidae</taxon>
        <taxon>Amphibalaninae</taxon>
        <taxon>Amphibalanus</taxon>
    </lineage>
</organism>
<feature type="transmembrane region" description="Helical" evidence="11">
    <location>
        <begin position="737"/>
        <end position="756"/>
    </location>
</feature>
<dbReference type="UniPathway" id="UPA00196"/>
<name>A0A6A4WM54_AMPAM</name>
<evidence type="ECO:0000256" key="4">
    <source>
        <dbReference type="ARBA" id="ARBA00022502"/>
    </source>
</evidence>
<dbReference type="AlphaFoldDB" id="A0A6A4WM54"/>
<evidence type="ECO:0000256" key="9">
    <source>
        <dbReference type="ARBA" id="ARBA00023136"/>
    </source>
</evidence>